<dbReference type="Proteomes" id="UP001152795">
    <property type="component" value="Unassembled WGS sequence"/>
</dbReference>
<proteinExistence type="predicted"/>
<feature type="compositionally biased region" description="Polar residues" evidence="1">
    <location>
        <begin position="132"/>
        <end position="161"/>
    </location>
</feature>
<evidence type="ECO:0000313" key="3">
    <source>
        <dbReference type="Proteomes" id="UP001152795"/>
    </source>
</evidence>
<keyword evidence="3" id="KW-1185">Reference proteome</keyword>
<reference evidence="2" key="1">
    <citation type="submission" date="2020-04" db="EMBL/GenBank/DDBJ databases">
        <authorList>
            <person name="Alioto T."/>
            <person name="Alioto T."/>
            <person name="Gomez Garrido J."/>
        </authorList>
    </citation>
    <scope>NUCLEOTIDE SEQUENCE</scope>
    <source>
        <strain evidence="2">A484AB</strain>
    </source>
</reference>
<feature type="compositionally biased region" description="Basic and acidic residues" evidence="1">
    <location>
        <begin position="1"/>
        <end position="14"/>
    </location>
</feature>
<evidence type="ECO:0000256" key="1">
    <source>
        <dbReference type="SAM" id="MobiDB-lite"/>
    </source>
</evidence>
<feature type="region of interest" description="Disordered" evidence="1">
    <location>
        <begin position="124"/>
        <end position="167"/>
    </location>
</feature>
<dbReference type="EMBL" id="CACRXK020010576">
    <property type="protein sequence ID" value="CAB4019671.1"/>
    <property type="molecule type" value="Genomic_DNA"/>
</dbReference>
<feature type="region of interest" description="Disordered" evidence="1">
    <location>
        <begin position="1"/>
        <end position="35"/>
    </location>
</feature>
<organism evidence="2 3">
    <name type="scientific">Paramuricea clavata</name>
    <name type="common">Red gorgonian</name>
    <name type="synonym">Violescent sea-whip</name>
    <dbReference type="NCBI Taxonomy" id="317549"/>
    <lineage>
        <taxon>Eukaryota</taxon>
        <taxon>Metazoa</taxon>
        <taxon>Cnidaria</taxon>
        <taxon>Anthozoa</taxon>
        <taxon>Octocorallia</taxon>
        <taxon>Malacalcyonacea</taxon>
        <taxon>Plexauridae</taxon>
        <taxon>Paramuricea</taxon>
    </lineage>
</organism>
<protein>
    <submittedName>
        <fullName evidence="2">Uncharacterized protein</fullName>
    </submittedName>
</protein>
<dbReference type="AlphaFoldDB" id="A0A7D9EYY6"/>
<accession>A0A7D9EYY6</accession>
<gene>
    <name evidence="2" type="ORF">PACLA_8A049081</name>
</gene>
<name>A0A7D9EYY6_PARCT</name>
<evidence type="ECO:0000313" key="2">
    <source>
        <dbReference type="EMBL" id="CAB4019671.1"/>
    </source>
</evidence>
<sequence>MSKRRPVWDNYKEKVAKKRMRKGEEKGATGPKGGLTVQHLSANVEGKCQKYSRIRPLTLVPCEKELTNTIWKISKLRVRYTSKRNWNVMCLLENMVLPLPSQDKSRTGKFCMCASWKFSNTPQTKSLEHKQQANSQDPKASQQPETPPRSSFQHPHSRQTTSVSVRPSPSVVRSVSLSQMLKLGKVIVPDIDVVTLRLEEFCISRMEWLEPFEVSLLLERKPLANGAFHEAFLAKSIAGVPKGKYVLKKYLEGEKKESRHCFNP</sequence>
<comment type="caution">
    <text evidence="2">The sequence shown here is derived from an EMBL/GenBank/DDBJ whole genome shotgun (WGS) entry which is preliminary data.</text>
</comment>